<gene>
    <name evidence="10" type="ORF">BHF68_13530</name>
</gene>
<keyword evidence="10" id="KW-0251">Elongation factor</keyword>
<evidence type="ECO:0000256" key="7">
    <source>
        <dbReference type="ARBA" id="ARBA00025526"/>
    </source>
</evidence>
<evidence type="ECO:0000256" key="2">
    <source>
        <dbReference type="ARBA" id="ARBA00015953"/>
    </source>
</evidence>
<keyword evidence="3" id="KW-0963">Cytoplasm</keyword>
<dbReference type="InterPro" id="IPR036390">
    <property type="entry name" value="WH_DNA-bd_sf"/>
</dbReference>
<evidence type="ECO:0000256" key="1">
    <source>
        <dbReference type="ARBA" id="ARBA00004496"/>
    </source>
</evidence>
<dbReference type="PRINTS" id="PR00315">
    <property type="entry name" value="ELONGATNFCT"/>
</dbReference>
<dbReference type="PROSITE" id="PS00301">
    <property type="entry name" value="G_TR_1"/>
    <property type="match status" value="1"/>
</dbReference>
<evidence type="ECO:0000256" key="6">
    <source>
        <dbReference type="ARBA" id="ARBA00023134"/>
    </source>
</evidence>
<name>A0A1E5G447_9FIRM</name>
<evidence type="ECO:0000256" key="4">
    <source>
        <dbReference type="ARBA" id="ARBA00022741"/>
    </source>
</evidence>
<organism evidence="10 11">
    <name type="scientific">Desulfuribacillus alkaliarsenatis</name>
    <dbReference type="NCBI Taxonomy" id="766136"/>
    <lineage>
        <taxon>Bacteria</taxon>
        <taxon>Bacillati</taxon>
        <taxon>Bacillota</taxon>
        <taxon>Desulfuribacillia</taxon>
        <taxon>Desulfuribacillales</taxon>
        <taxon>Desulfuribacillaceae</taxon>
        <taxon>Desulfuribacillus</taxon>
    </lineage>
</organism>
<dbReference type="SUPFAM" id="SSF50447">
    <property type="entry name" value="Translation proteins"/>
    <property type="match status" value="1"/>
</dbReference>
<dbReference type="FunFam" id="3.40.50.300:FF:001064">
    <property type="entry name" value="Selenocysteine-specific translation elongation factor"/>
    <property type="match status" value="1"/>
</dbReference>
<reference evidence="10 11" key="1">
    <citation type="submission" date="2016-09" db="EMBL/GenBank/DDBJ databases">
        <title>Draft genome sequence for the type strain of Desulfuribacillus alkaliarsenatis AHT28, an obligately anaerobic, sulfidogenic bacterium isolated from Russian soda lake sediments.</title>
        <authorList>
            <person name="Abin C.A."/>
            <person name="Hollibaugh J.T."/>
        </authorList>
    </citation>
    <scope>NUCLEOTIDE SEQUENCE [LARGE SCALE GENOMIC DNA]</scope>
    <source>
        <strain evidence="10 11">AHT28</strain>
    </source>
</reference>
<dbReference type="AlphaFoldDB" id="A0A1E5G447"/>
<feature type="domain" description="Tr-type G" evidence="9">
    <location>
        <begin position="3"/>
        <end position="174"/>
    </location>
</feature>
<dbReference type="PANTHER" id="PTHR43721:SF22">
    <property type="entry name" value="ELONGATION FACTOR TU, MITOCHONDRIAL"/>
    <property type="match status" value="1"/>
</dbReference>
<comment type="function">
    <text evidence="7">Translation factor necessary for the incorporation of selenocysteine into proteins. It probably replaces EF-Tu for the insertion of selenocysteine directed by the UGA codon. SelB binds GTP and GDP.</text>
</comment>
<dbReference type="EMBL" id="MIJE01000003">
    <property type="protein sequence ID" value="OEF97845.1"/>
    <property type="molecule type" value="Genomic_DNA"/>
</dbReference>
<keyword evidence="11" id="KW-1185">Reference proteome</keyword>
<dbReference type="Gene3D" id="1.10.10.2770">
    <property type="match status" value="1"/>
</dbReference>
<dbReference type="InterPro" id="IPR050055">
    <property type="entry name" value="EF-Tu_GTPase"/>
</dbReference>
<dbReference type="Gene3D" id="2.40.30.10">
    <property type="entry name" value="Translation factors"/>
    <property type="match status" value="1"/>
</dbReference>
<proteinExistence type="predicted"/>
<keyword evidence="5" id="KW-0648">Protein biosynthesis</keyword>
<dbReference type="RefSeq" id="WP_069642476.1">
    <property type="nucleotide sequence ID" value="NZ_MIJE01000003.1"/>
</dbReference>
<dbReference type="STRING" id="766136.BHF68_13530"/>
<comment type="subcellular location">
    <subcellularLocation>
        <location evidence="1">Cytoplasm</location>
    </subcellularLocation>
</comment>
<dbReference type="Gene3D" id="3.40.50.300">
    <property type="entry name" value="P-loop containing nucleotide triphosphate hydrolases"/>
    <property type="match status" value="1"/>
</dbReference>
<dbReference type="Gene3D" id="1.10.10.10">
    <property type="entry name" value="Winged helix-like DNA-binding domain superfamily/Winged helix DNA-binding domain"/>
    <property type="match status" value="1"/>
</dbReference>
<dbReference type="GO" id="GO:0005737">
    <property type="term" value="C:cytoplasm"/>
    <property type="evidence" value="ECO:0007669"/>
    <property type="project" value="UniProtKB-SubCell"/>
</dbReference>
<dbReference type="CDD" id="cd03696">
    <property type="entry name" value="SelB_II"/>
    <property type="match status" value="1"/>
</dbReference>
<dbReference type="GO" id="GO:0003723">
    <property type="term" value="F:RNA binding"/>
    <property type="evidence" value="ECO:0007669"/>
    <property type="project" value="InterPro"/>
</dbReference>
<evidence type="ECO:0000256" key="3">
    <source>
        <dbReference type="ARBA" id="ARBA00022490"/>
    </source>
</evidence>
<protein>
    <recommendedName>
        <fullName evidence="2">Selenocysteine-specific elongation factor</fullName>
    </recommendedName>
    <alternativeName>
        <fullName evidence="8">SelB translation factor</fullName>
    </alternativeName>
</protein>
<dbReference type="InterPro" id="IPR009001">
    <property type="entry name" value="Transl_elong_EF1A/Init_IF2_C"/>
</dbReference>
<dbReference type="PROSITE" id="PS51722">
    <property type="entry name" value="G_TR_2"/>
    <property type="match status" value="1"/>
</dbReference>
<evidence type="ECO:0000313" key="10">
    <source>
        <dbReference type="EMBL" id="OEF97845.1"/>
    </source>
</evidence>
<dbReference type="Pfam" id="PF00009">
    <property type="entry name" value="GTP_EFTU"/>
    <property type="match status" value="1"/>
</dbReference>
<dbReference type="InterPro" id="IPR027417">
    <property type="entry name" value="P-loop_NTPase"/>
</dbReference>
<evidence type="ECO:0000256" key="8">
    <source>
        <dbReference type="ARBA" id="ARBA00031615"/>
    </source>
</evidence>
<dbReference type="SUPFAM" id="SSF46785">
    <property type="entry name" value="Winged helix' DNA-binding domain"/>
    <property type="match status" value="1"/>
</dbReference>
<dbReference type="CDD" id="cd15491">
    <property type="entry name" value="selB_III"/>
    <property type="match status" value="1"/>
</dbReference>
<dbReference type="GO" id="GO:0005525">
    <property type="term" value="F:GTP binding"/>
    <property type="evidence" value="ECO:0007669"/>
    <property type="project" value="UniProtKB-KW"/>
</dbReference>
<sequence>MDNKHIIMGTAGHIDHGKTTLIRALTGKETDYIKEEKERGISIDIGFAPFTLNDGRTIGVIDVPGHEKFIKNMLAGIGGIDFVLLIIDVNEGIMPQTTEHFHILNLLGIKKGIIVLTKADLAEDEWVDFVKEEVREQFATTAFKDAPIVAVSATTGQGIDELKQEIAKLADTIKTKETIAAFRMPIDRIFSISGFGTVVTGTAISGMVNIGDKIELLPDGQEGRIRGVQHHSSKVETGYAGQRLALNISGLESAEIERGMVVAEPSIFQPTNRIDVRIQMIDPSPRELANRSRVRIYTGSSEVFGRVVLLESDTLNSGQAGLAQLKLESPIVVEPKDRLIIRFYSPMETIAGGVVIEPHPAKFYKRFHEQTLKELRMKEKGGLAERILENLKNIGVANLKTLTTDVKASSPDIVEKELKGLISSKQVHFVEALAMYILRAEYQYILKTTISLIEAYYKQHKFTRFAPKGQLHSEIVAATKKTAYKPKVLEAIWNEQEFQESIESVGDSLALRGYQVQLTAEDEQLLQQLTKIYSDAGISVPSNKEVLERIPALKSEQRLLDLLMYLVEQDTLVFVADGMFYHRQTIEHLVEVLQALSAKKEKFTVSDFRDEIDSSRKYTVALLEYFDREKITRRVGDERVLLKKS</sequence>
<dbReference type="GO" id="GO:0003924">
    <property type="term" value="F:GTPase activity"/>
    <property type="evidence" value="ECO:0007669"/>
    <property type="project" value="InterPro"/>
</dbReference>
<dbReference type="PANTHER" id="PTHR43721">
    <property type="entry name" value="ELONGATION FACTOR TU-RELATED"/>
    <property type="match status" value="1"/>
</dbReference>
<dbReference type="NCBIfam" id="TIGR00231">
    <property type="entry name" value="small_GTP"/>
    <property type="match status" value="1"/>
</dbReference>
<dbReference type="InterPro" id="IPR009000">
    <property type="entry name" value="Transl_B-barrel_sf"/>
</dbReference>
<dbReference type="SUPFAM" id="SSF50465">
    <property type="entry name" value="EF-Tu/eEF-1alpha/eIF2-gamma C-terminal domain"/>
    <property type="match status" value="1"/>
</dbReference>
<dbReference type="OrthoDB" id="9804504at2"/>
<evidence type="ECO:0000256" key="5">
    <source>
        <dbReference type="ARBA" id="ARBA00022917"/>
    </source>
</evidence>
<dbReference type="InterPro" id="IPR057335">
    <property type="entry name" value="Beta-barrel_SelB"/>
</dbReference>
<dbReference type="InterPro" id="IPR004161">
    <property type="entry name" value="EFTu-like_2"/>
</dbReference>
<evidence type="ECO:0000259" key="9">
    <source>
        <dbReference type="PROSITE" id="PS51722"/>
    </source>
</evidence>
<dbReference type="Pfam" id="PF03144">
    <property type="entry name" value="GTP_EFTU_D2"/>
    <property type="match status" value="1"/>
</dbReference>
<dbReference type="NCBIfam" id="TIGR00475">
    <property type="entry name" value="selB"/>
    <property type="match status" value="1"/>
</dbReference>
<dbReference type="Pfam" id="PF25461">
    <property type="entry name" value="Beta-barrel_SelB"/>
    <property type="match status" value="1"/>
</dbReference>
<accession>A0A1E5G447</accession>
<dbReference type="InterPro" id="IPR004535">
    <property type="entry name" value="Transl_elong_SelB"/>
</dbReference>
<dbReference type="Proteomes" id="UP000094296">
    <property type="component" value="Unassembled WGS sequence"/>
</dbReference>
<dbReference type="InterPro" id="IPR036388">
    <property type="entry name" value="WH-like_DNA-bd_sf"/>
</dbReference>
<dbReference type="InterPro" id="IPR015191">
    <property type="entry name" value="SelB_WHD4"/>
</dbReference>
<keyword evidence="6" id="KW-0342">GTP-binding</keyword>
<dbReference type="GO" id="GO:0003746">
    <property type="term" value="F:translation elongation factor activity"/>
    <property type="evidence" value="ECO:0007669"/>
    <property type="project" value="UniProtKB-KW"/>
</dbReference>
<keyword evidence="4" id="KW-0547">Nucleotide-binding</keyword>
<comment type="caution">
    <text evidence="10">The sequence shown here is derived from an EMBL/GenBank/DDBJ whole genome shotgun (WGS) entry which is preliminary data.</text>
</comment>
<dbReference type="GO" id="GO:0001514">
    <property type="term" value="P:selenocysteine incorporation"/>
    <property type="evidence" value="ECO:0007669"/>
    <property type="project" value="InterPro"/>
</dbReference>
<dbReference type="CDD" id="cd04171">
    <property type="entry name" value="SelB"/>
    <property type="match status" value="1"/>
</dbReference>
<evidence type="ECO:0000313" key="11">
    <source>
        <dbReference type="Proteomes" id="UP000094296"/>
    </source>
</evidence>
<dbReference type="Pfam" id="PF09107">
    <property type="entry name" value="WHD_3rd_SelB"/>
    <property type="match status" value="1"/>
</dbReference>
<dbReference type="InterPro" id="IPR000795">
    <property type="entry name" value="T_Tr_GTP-bd_dom"/>
</dbReference>
<dbReference type="SUPFAM" id="SSF52540">
    <property type="entry name" value="P-loop containing nucleoside triphosphate hydrolases"/>
    <property type="match status" value="1"/>
</dbReference>
<dbReference type="InterPro" id="IPR031157">
    <property type="entry name" value="G_TR_CS"/>
</dbReference>
<dbReference type="InterPro" id="IPR005225">
    <property type="entry name" value="Small_GTP-bd"/>
</dbReference>